<sequence>MSRLVPVSDPADPRLAPYRDVRERDLTRAGELVAEGRVVLDHLLGAAAAFAPVSLLVLRNRLAGLEPVLDRLPPDCPVFVAEGAVMDAVAGFAVHRGVLLHARRRAEALPDFAALAAELGRTGGVGVVGIGLSNHDNVGALFRNASAFGARFVALDAGSCDPFYRKAIRVSVGAVFSVPFARVASAADAAETLRRAGVRCLALTPRGARLLAALEPAVPSALFLGAEGEGLPETVIGAMESIAIEMAPGLDSLNVSTAAAIVLHHLYAGRR</sequence>
<protein>
    <submittedName>
        <fullName evidence="1">RNA methyltransferase</fullName>
    </submittedName>
</protein>
<gene>
    <name evidence="1" type="ORF">OXU80_19530</name>
</gene>
<dbReference type="EMBL" id="CP113520">
    <property type="protein sequence ID" value="WAJ27039.1"/>
    <property type="molecule type" value="Genomic_DNA"/>
</dbReference>
<name>A0ACD4NJQ8_9HYPH</name>
<keyword evidence="2" id="KW-1185">Reference proteome</keyword>
<reference evidence="1" key="1">
    <citation type="submission" date="2022-11" db="EMBL/GenBank/DDBJ databases">
        <title>beta-Carotene-producing bacterium, Jeongeuplla avenae sp. nov., alleviates the salt stress of Arabidopsis seedlings.</title>
        <authorList>
            <person name="Jiang L."/>
            <person name="Lee J."/>
        </authorList>
    </citation>
    <scope>NUCLEOTIDE SEQUENCE</scope>
    <source>
        <strain evidence="1">DY_R2A_6</strain>
    </source>
</reference>
<evidence type="ECO:0000313" key="2">
    <source>
        <dbReference type="Proteomes" id="UP001163223"/>
    </source>
</evidence>
<dbReference type="Proteomes" id="UP001163223">
    <property type="component" value="Chromosome"/>
</dbReference>
<keyword evidence="1" id="KW-0808">Transferase</keyword>
<organism evidence="1 2">
    <name type="scientific">Antarcticirhabdus aurantiaca</name>
    <dbReference type="NCBI Taxonomy" id="2606717"/>
    <lineage>
        <taxon>Bacteria</taxon>
        <taxon>Pseudomonadati</taxon>
        <taxon>Pseudomonadota</taxon>
        <taxon>Alphaproteobacteria</taxon>
        <taxon>Hyphomicrobiales</taxon>
        <taxon>Aurantimonadaceae</taxon>
        <taxon>Antarcticirhabdus</taxon>
    </lineage>
</organism>
<proteinExistence type="predicted"/>
<keyword evidence="1" id="KW-0489">Methyltransferase</keyword>
<evidence type="ECO:0000313" key="1">
    <source>
        <dbReference type="EMBL" id="WAJ27039.1"/>
    </source>
</evidence>
<accession>A0ACD4NJQ8</accession>